<reference evidence="9 10" key="1">
    <citation type="submission" date="2015-10" db="EMBL/GenBank/DDBJ databases">
        <title>Transcriptomic analysis of a linuron degrading triple-species bacterial consortium.</title>
        <authorList>
            <person name="Albers P."/>
        </authorList>
    </citation>
    <scope>NUCLEOTIDE SEQUENCE [LARGE SCALE GENOMIC DNA]</scope>
    <source>
        <strain evidence="9 10">WDL6</strain>
    </source>
</reference>
<dbReference type="RefSeq" id="WP_245281896.1">
    <property type="nucleotide sequence ID" value="NZ_LMTR01000065.1"/>
</dbReference>
<accession>A0A125NUQ6</accession>
<keyword evidence="5 6" id="KW-0472">Membrane</keyword>
<keyword evidence="2" id="KW-1003">Cell membrane</keyword>
<keyword evidence="3 6" id="KW-0812">Transmembrane</keyword>
<feature type="transmembrane region" description="Helical" evidence="6">
    <location>
        <begin position="390"/>
        <end position="409"/>
    </location>
</feature>
<name>A0A125NUQ6_HYPSL</name>
<evidence type="ECO:0000256" key="5">
    <source>
        <dbReference type="ARBA" id="ARBA00023136"/>
    </source>
</evidence>
<organism evidence="9 10">
    <name type="scientific">Hyphomicrobium sulfonivorans</name>
    <dbReference type="NCBI Taxonomy" id="121290"/>
    <lineage>
        <taxon>Bacteria</taxon>
        <taxon>Pseudomonadati</taxon>
        <taxon>Pseudomonadota</taxon>
        <taxon>Alphaproteobacteria</taxon>
        <taxon>Hyphomicrobiales</taxon>
        <taxon>Hyphomicrobiaceae</taxon>
        <taxon>Hyphomicrobium</taxon>
    </lineage>
</organism>
<dbReference type="InterPro" id="IPR003838">
    <property type="entry name" value="ABC3_permease_C"/>
</dbReference>
<comment type="caution">
    <text evidence="9">The sequence shown here is derived from an EMBL/GenBank/DDBJ whole genome shotgun (WGS) entry which is preliminary data.</text>
</comment>
<dbReference type="STRING" id="121290.APY04_1943"/>
<keyword evidence="10" id="KW-1185">Reference proteome</keyword>
<feature type="transmembrane region" description="Helical" evidence="6">
    <location>
        <begin position="20"/>
        <end position="40"/>
    </location>
</feature>
<dbReference type="InterPro" id="IPR025857">
    <property type="entry name" value="MacB_PCD"/>
</dbReference>
<gene>
    <name evidence="9" type="ORF">APY04_1943</name>
</gene>
<dbReference type="PATRIC" id="fig|121290.4.peg.3340"/>
<dbReference type="PANTHER" id="PTHR43738:SF2">
    <property type="entry name" value="ABC TRANSPORTER PERMEASE"/>
    <property type="match status" value="1"/>
</dbReference>
<feature type="domain" description="ABC3 transporter permease C-terminal" evidence="7">
    <location>
        <begin position="297"/>
        <end position="415"/>
    </location>
</feature>
<protein>
    <submittedName>
        <fullName evidence="9">ABC-type antimicrobial peptide transport system, permease component</fullName>
    </submittedName>
</protein>
<evidence type="ECO:0000256" key="2">
    <source>
        <dbReference type="ARBA" id="ARBA00022475"/>
    </source>
</evidence>
<evidence type="ECO:0000313" key="10">
    <source>
        <dbReference type="Proteomes" id="UP000059074"/>
    </source>
</evidence>
<dbReference type="Proteomes" id="UP000059074">
    <property type="component" value="Unassembled WGS sequence"/>
</dbReference>
<feature type="transmembrane region" description="Helical" evidence="6">
    <location>
        <begin position="294"/>
        <end position="318"/>
    </location>
</feature>
<evidence type="ECO:0000313" key="9">
    <source>
        <dbReference type="EMBL" id="KWT67378.1"/>
    </source>
</evidence>
<evidence type="ECO:0000256" key="4">
    <source>
        <dbReference type="ARBA" id="ARBA00022989"/>
    </source>
</evidence>
<dbReference type="InterPro" id="IPR051125">
    <property type="entry name" value="ABC-4/HrtB_transporter"/>
</dbReference>
<evidence type="ECO:0000256" key="3">
    <source>
        <dbReference type="ARBA" id="ARBA00022692"/>
    </source>
</evidence>
<dbReference type="PANTHER" id="PTHR43738">
    <property type="entry name" value="ABC TRANSPORTER, MEMBRANE PROTEIN"/>
    <property type="match status" value="1"/>
</dbReference>
<dbReference type="GO" id="GO:0005886">
    <property type="term" value="C:plasma membrane"/>
    <property type="evidence" value="ECO:0007669"/>
    <property type="project" value="UniProtKB-SubCell"/>
</dbReference>
<dbReference type="Pfam" id="PF12704">
    <property type="entry name" value="MacB_PCD"/>
    <property type="match status" value="1"/>
</dbReference>
<evidence type="ECO:0000259" key="7">
    <source>
        <dbReference type="Pfam" id="PF02687"/>
    </source>
</evidence>
<proteinExistence type="predicted"/>
<comment type="subcellular location">
    <subcellularLocation>
        <location evidence="1">Cell membrane</location>
        <topology evidence="1">Multi-pass membrane protein</topology>
    </subcellularLocation>
</comment>
<dbReference type="Pfam" id="PF02687">
    <property type="entry name" value="FtsX"/>
    <property type="match status" value="1"/>
</dbReference>
<evidence type="ECO:0000259" key="8">
    <source>
        <dbReference type="Pfam" id="PF12704"/>
    </source>
</evidence>
<feature type="transmembrane region" description="Helical" evidence="6">
    <location>
        <begin position="339"/>
        <end position="365"/>
    </location>
</feature>
<feature type="domain" description="MacB-like periplasmic core" evidence="8">
    <location>
        <begin position="24"/>
        <end position="213"/>
    </location>
</feature>
<keyword evidence="4 6" id="KW-1133">Transmembrane helix</keyword>
<dbReference type="EMBL" id="LMTR01000065">
    <property type="protein sequence ID" value="KWT67378.1"/>
    <property type="molecule type" value="Genomic_DNA"/>
</dbReference>
<dbReference type="AlphaFoldDB" id="A0A125NUQ6"/>
<evidence type="ECO:0000256" key="1">
    <source>
        <dbReference type="ARBA" id="ARBA00004651"/>
    </source>
</evidence>
<sequence length="424" mass="45646">MSAPRLIVPRLAMQSLSNRALTAFLTVLAIAFSVMLLLGVEKVRNGARQSFANTISGTDLIVGARSGNIQLLLYSIFRIGNATNNVTWKSYQDITSRPEVAWSVPLSLGDSHHGFRVLGTTPEYFERYKYRRGQGLAFAEGKPFADLFDAVIGADVAKALGYKVGDPIVVAHGLGSVSFVEHEDKPFRVVGILEKTGTPVDRTVHVSLEGIEAIHVDWQTGMPMPGENITADEVRQMDLTPKSITAALVGVKSKLATFQLQRAINEYRQEPLSAIMPGAALQELWSLVGTAETALAVVSMMVVATALLGMVTMILTTLNERRREMAILRSVGARPTTVLGLLATEAGLLTLAGVALGVAMLYGVLLVLRPWVDATYGITLAIDPPTAREWMMLGGIVVAGFLAGLLPALRAYRMSLADGMTVRT</sequence>
<evidence type="ECO:0000256" key="6">
    <source>
        <dbReference type="SAM" id="Phobius"/>
    </source>
</evidence>